<dbReference type="InterPro" id="IPR000095">
    <property type="entry name" value="CRIB_dom"/>
</dbReference>
<dbReference type="Pfam" id="PF00786">
    <property type="entry name" value="PBD"/>
    <property type="match status" value="1"/>
</dbReference>
<name>A0A2H3D8F0_ARMGA</name>
<evidence type="ECO:0000256" key="2">
    <source>
        <dbReference type="ARBA" id="ARBA00022527"/>
    </source>
</evidence>
<dbReference type="OrthoDB" id="248923at2759"/>
<dbReference type="Pfam" id="PF00169">
    <property type="entry name" value="PH"/>
    <property type="match status" value="1"/>
</dbReference>
<dbReference type="OMA" id="STHQTII"/>
<dbReference type="AlphaFoldDB" id="A0A2H3D8F0"/>
<evidence type="ECO:0000313" key="9">
    <source>
        <dbReference type="EMBL" id="PBK87702.1"/>
    </source>
</evidence>
<keyword evidence="4" id="KW-0547">Nucleotide-binding</keyword>
<dbReference type="EC" id="2.7.11.1" evidence="1"/>
<gene>
    <name evidence="9" type="ORF">ARMGADRAFT_938537</name>
</gene>
<dbReference type="CDD" id="cd01093">
    <property type="entry name" value="CRIB_PAK_like"/>
    <property type="match status" value="1"/>
</dbReference>
<dbReference type="GO" id="GO:0005524">
    <property type="term" value="F:ATP binding"/>
    <property type="evidence" value="ECO:0007669"/>
    <property type="project" value="UniProtKB-KW"/>
</dbReference>
<dbReference type="SUPFAM" id="SSF50729">
    <property type="entry name" value="PH domain-like"/>
    <property type="match status" value="1"/>
</dbReference>
<evidence type="ECO:0000256" key="4">
    <source>
        <dbReference type="ARBA" id="ARBA00022741"/>
    </source>
</evidence>
<evidence type="ECO:0000256" key="1">
    <source>
        <dbReference type="ARBA" id="ARBA00012513"/>
    </source>
</evidence>
<feature type="domain" description="PH" evidence="7">
    <location>
        <begin position="9"/>
        <end position="105"/>
    </location>
</feature>
<dbReference type="InterPro" id="IPR036936">
    <property type="entry name" value="CRIB_dom_sf"/>
</dbReference>
<proteinExistence type="predicted"/>
<protein>
    <recommendedName>
        <fullName evidence="1">non-specific serine/threonine protein kinase</fullName>
        <ecNumber evidence="1">2.7.11.1</ecNumber>
    </recommendedName>
</protein>
<evidence type="ECO:0000256" key="5">
    <source>
        <dbReference type="ARBA" id="ARBA00022777"/>
    </source>
</evidence>
<dbReference type="Gene3D" id="2.30.29.30">
    <property type="entry name" value="Pleckstrin-homology domain (PH domain)/Phosphotyrosine-binding domain (PTB)"/>
    <property type="match status" value="1"/>
</dbReference>
<evidence type="ECO:0000259" key="7">
    <source>
        <dbReference type="PROSITE" id="PS50003"/>
    </source>
</evidence>
<organism evidence="9 10">
    <name type="scientific">Armillaria gallica</name>
    <name type="common">Bulbous honey fungus</name>
    <name type="synonym">Armillaria bulbosa</name>
    <dbReference type="NCBI Taxonomy" id="47427"/>
    <lineage>
        <taxon>Eukaryota</taxon>
        <taxon>Fungi</taxon>
        <taxon>Dikarya</taxon>
        <taxon>Basidiomycota</taxon>
        <taxon>Agaricomycotina</taxon>
        <taxon>Agaricomycetes</taxon>
        <taxon>Agaricomycetidae</taxon>
        <taxon>Agaricales</taxon>
        <taxon>Marasmiineae</taxon>
        <taxon>Physalacriaceae</taxon>
        <taxon>Armillaria</taxon>
    </lineage>
</organism>
<dbReference type="Gene3D" id="3.90.810.10">
    <property type="entry name" value="CRIB domain"/>
    <property type="match status" value="1"/>
</dbReference>
<keyword evidence="3" id="KW-0808">Transferase</keyword>
<dbReference type="GO" id="GO:0004674">
    <property type="term" value="F:protein serine/threonine kinase activity"/>
    <property type="evidence" value="ECO:0007669"/>
    <property type="project" value="UniProtKB-KW"/>
</dbReference>
<sequence>MASSSDSTSTIRSGYVVLKTKGVFTSWIWKRKWLVLKQETLEIRKSQNSSRPQSIIKLKELKTVERTDLKPCCVLLETKNKRYFLDLKTDNELYGWQDDIYNRSPLGASLPFNFVHNKHVGFDSLSGNFTGLPEEWSKVLSITSPSREDYAKGPEPILALCNKNKTLAPAIDSKRSSLVSFSVSCQSSHIDKLNSE</sequence>
<keyword evidence="2" id="KW-0723">Serine/threonine-protein kinase</keyword>
<dbReference type="InterPro" id="IPR011993">
    <property type="entry name" value="PH-like_dom_sf"/>
</dbReference>
<evidence type="ECO:0000313" key="10">
    <source>
        <dbReference type="Proteomes" id="UP000217790"/>
    </source>
</evidence>
<evidence type="ECO:0000259" key="8">
    <source>
        <dbReference type="PROSITE" id="PS50108"/>
    </source>
</evidence>
<reference evidence="10" key="1">
    <citation type="journal article" date="2017" name="Nat. Ecol. Evol.">
        <title>Genome expansion and lineage-specific genetic innovations in the forest pathogenic fungi Armillaria.</title>
        <authorList>
            <person name="Sipos G."/>
            <person name="Prasanna A.N."/>
            <person name="Walter M.C."/>
            <person name="O'Connor E."/>
            <person name="Balint B."/>
            <person name="Krizsan K."/>
            <person name="Kiss B."/>
            <person name="Hess J."/>
            <person name="Varga T."/>
            <person name="Slot J."/>
            <person name="Riley R."/>
            <person name="Boka B."/>
            <person name="Rigling D."/>
            <person name="Barry K."/>
            <person name="Lee J."/>
            <person name="Mihaltcheva S."/>
            <person name="LaButti K."/>
            <person name="Lipzen A."/>
            <person name="Waldron R."/>
            <person name="Moloney N.M."/>
            <person name="Sperisen C."/>
            <person name="Kredics L."/>
            <person name="Vagvoelgyi C."/>
            <person name="Patrignani A."/>
            <person name="Fitzpatrick D."/>
            <person name="Nagy I."/>
            <person name="Doyle S."/>
            <person name="Anderson J.B."/>
            <person name="Grigoriev I.V."/>
            <person name="Gueldener U."/>
            <person name="Muensterkoetter M."/>
            <person name="Nagy L.G."/>
        </authorList>
    </citation>
    <scope>NUCLEOTIDE SEQUENCE [LARGE SCALE GENOMIC DNA]</scope>
    <source>
        <strain evidence="10">Ar21-2</strain>
    </source>
</reference>
<feature type="domain" description="CRIB" evidence="8">
    <location>
        <begin position="108"/>
        <end position="121"/>
    </location>
</feature>
<dbReference type="InterPro" id="IPR033923">
    <property type="entry name" value="PAK_BD"/>
</dbReference>
<dbReference type="Proteomes" id="UP000217790">
    <property type="component" value="Unassembled WGS sequence"/>
</dbReference>
<keyword evidence="6" id="KW-0067">ATP-binding</keyword>
<dbReference type="InParanoid" id="A0A2H3D8F0"/>
<keyword evidence="5" id="KW-0418">Kinase</keyword>
<dbReference type="PROSITE" id="PS50108">
    <property type="entry name" value="CRIB"/>
    <property type="match status" value="1"/>
</dbReference>
<dbReference type="PROSITE" id="PS50003">
    <property type="entry name" value="PH_DOMAIN"/>
    <property type="match status" value="1"/>
</dbReference>
<dbReference type="EMBL" id="KZ293677">
    <property type="protein sequence ID" value="PBK87702.1"/>
    <property type="molecule type" value="Genomic_DNA"/>
</dbReference>
<dbReference type="STRING" id="47427.A0A2H3D8F0"/>
<dbReference type="SMART" id="SM00233">
    <property type="entry name" value="PH"/>
    <property type="match status" value="1"/>
</dbReference>
<keyword evidence="10" id="KW-1185">Reference proteome</keyword>
<accession>A0A2H3D8F0</accession>
<evidence type="ECO:0000256" key="3">
    <source>
        <dbReference type="ARBA" id="ARBA00022679"/>
    </source>
</evidence>
<dbReference type="InterPro" id="IPR001849">
    <property type="entry name" value="PH_domain"/>
</dbReference>
<evidence type="ECO:0000256" key="6">
    <source>
        <dbReference type="ARBA" id="ARBA00022840"/>
    </source>
</evidence>
<dbReference type="SMART" id="SM00285">
    <property type="entry name" value="PBD"/>
    <property type="match status" value="1"/>
</dbReference>